<name>A0A8J4UGY3_CLAMG</name>
<feature type="region of interest" description="Disordered" evidence="5">
    <location>
        <begin position="1"/>
        <end position="22"/>
    </location>
</feature>
<dbReference type="SMART" id="SM00233">
    <property type="entry name" value="PH"/>
    <property type="match status" value="2"/>
</dbReference>
<dbReference type="PANTHER" id="PTHR14338:SF9">
    <property type="entry name" value="ACTIN FILAMENT-ASSOCIATED PROTEIN 1-LIKE 2"/>
    <property type="match status" value="1"/>
</dbReference>
<feature type="domain" description="PH" evidence="6">
    <location>
        <begin position="670"/>
        <end position="764"/>
    </location>
</feature>
<evidence type="ECO:0000313" key="7">
    <source>
        <dbReference type="EMBL" id="KAF5908108.1"/>
    </source>
</evidence>
<feature type="compositionally biased region" description="Polar residues" evidence="5">
    <location>
        <begin position="1"/>
        <end position="11"/>
    </location>
</feature>
<dbReference type="OrthoDB" id="8904770at2759"/>
<evidence type="ECO:0000259" key="6">
    <source>
        <dbReference type="PROSITE" id="PS50003"/>
    </source>
</evidence>
<proteinExistence type="predicted"/>
<feature type="compositionally biased region" description="Acidic residues" evidence="5">
    <location>
        <begin position="222"/>
        <end position="234"/>
    </location>
</feature>
<feature type="region of interest" description="Disordered" evidence="5">
    <location>
        <begin position="267"/>
        <end position="336"/>
    </location>
</feature>
<protein>
    <submittedName>
        <fullName evidence="7">Actin filament-associated protein 1-like 2 isoform X2</fullName>
    </submittedName>
</protein>
<dbReference type="EMBL" id="QNUK01000015">
    <property type="protein sequence ID" value="KAF5908108.1"/>
    <property type="molecule type" value="Genomic_DNA"/>
</dbReference>
<dbReference type="GO" id="GO:0017124">
    <property type="term" value="F:SH3 domain binding"/>
    <property type="evidence" value="ECO:0007669"/>
    <property type="project" value="TreeGrafter"/>
</dbReference>
<comment type="subcellular location">
    <subcellularLocation>
        <location evidence="1">Cytoplasm</location>
    </subcellularLocation>
</comment>
<dbReference type="InterPro" id="IPR011993">
    <property type="entry name" value="PH-like_dom_sf"/>
</dbReference>
<evidence type="ECO:0000256" key="4">
    <source>
        <dbReference type="ARBA" id="ARBA00023054"/>
    </source>
</evidence>
<feature type="region of interest" description="Disordered" evidence="5">
    <location>
        <begin position="73"/>
        <end position="161"/>
    </location>
</feature>
<dbReference type="PANTHER" id="PTHR14338">
    <property type="entry name" value="ACTIN FILAMENT-ASSOCIATED PROTEIN 1 FAMILY MEMBER"/>
    <property type="match status" value="1"/>
</dbReference>
<feature type="compositionally biased region" description="Polar residues" evidence="5">
    <location>
        <begin position="282"/>
        <end position="314"/>
    </location>
</feature>
<keyword evidence="4" id="KW-0175">Coiled coil</keyword>
<feature type="compositionally biased region" description="Low complexity" evidence="5">
    <location>
        <begin position="76"/>
        <end position="92"/>
    </location>
</feature>
<sequence>MQQPVRTSPGSVCSMREGAEPGTPSLTIVARMDDQVIGYKDLAALPTDKAILDIERPDLMIYEPHFNDTMLEHTESSLSPRSISPPLSPESSVMSKESRECVEQKSSGSSSPASTLLPVCRRSSLGKSAPHQQHFHRPESKNNGTNIYKKPPIYKQDVPPVPQTKHMEDLIIESSRFPAAQPPNPNLPSKIETESWPCPPSLAVLESEWRRKSASQKSAGEEKEEEEEQDEYEEGDELWRLRQMQKQELNKIQSNLGKLILMEEIEGTTPMRRKTRSLPDRSPTQLGTRSPSFPSCSRSGLSRLQSAEFSSSSSHTDKAGHSYQNGDAQGRRMDRGNSLPTVLEQKEFLYEECGVHKNPVLTRLVSDLQAFLLVLDGENLSYIAQAQKKSISELLSKLQEHKDTPVVEDAEYMIMNCPSGSPANNLRRNSANDPGSAEHPQFEWLRSMSVGPVVPPRSANRLGDDDCYEEAEPFIPATQSTDKLDSESSHYESYGEEDEDVPVDRAHYIQCGSSQPCLRPVPESRLCEYLWRKKWLGQWTRQLFIIKHDSLLCFKCAKDLQPLLEMKLTGCQVVYKSKHNKKMQHELKVVGESDTLILGFQSCGQAEEWRKIIEELSGSSYCEPESTGSSSILKSERLDSCRSSAVLHTDSDEEILTAPSSALSSTDNNNYKHRGYLNVLMNFQWQTLWCRVDAGVLNLFSDESSDMTPQYTVQLRGSEIRPNTTQTHTHRITILQHGDPVAVLEASCSDDKEQWIQLLRDGSSPEVVSPNQNNSHESLSGLKTRTLPNANTYMDDPFQQLGSSVRGSPIYSNTTSLEHMFQKSQTAGNGDTSDSPEYSNCDIFRSSSKKVWEVERGVQKLQLAGKRLQVRAGSEVNLTNTRTKPAKRSSFRQSLLPFCSDRTQGGFLTPLLRRTASAKLSLKRSPSTLLIEHGRVFHRRK</sequence>
<evidence type="ECO:0000256" key="3">
    <source>
        <dbReference type="ARBA" id="ARBA00022737"/>
    </source>
</evidence>
<evidence type="ECO:0000256" key="5">
    <source>
        <dbReference type="SAM" id="MobiDB-lite"/>
    </source>
</evidence>
<keyword evidence="3" id="KW-0677">Repeat</keyword>
<reference evidence="7" key="1">
    <citation type="submission" date="2020-07" db="EMBL/GenBank/DDBJ databases">
        <title>Clarias magur genome sequencing, assembly and annotation.</title>
        <authorList>
            <person name="Kushwaha B."/>
            <person name="Kumar R."/>
            <person name="Das P."/>
            <person name="Joshi C.G."/>
            <person name="Kumar D."/>
            <person name="Nagpure N.S."/>
            <person name="Pandey M."/>
            <person name="Agarwal S."/>
            <person name="Srivastava S."/>
            <person name="Singh M."/>
            <person name="Sahoo L."/>
            <person name="Jayasankar P."/>
            <person name="Meher P.K."/>
            <person name="Koringa P.G."/>
            <person name="Iquebal M.A."/>
            <person name="Das S.P."/>
            <person name="Bit A."/>
            <person name="Patnaik S."/>
            <person name="Patel N."/>
            <person name="Shah T.M."/>
            <person name="Hinsu A."/>
            <person name="Jena J.K."/>
        </authorList>
    </citation>
    <scope>NUCLEOTIDE SEQUENCE</scope>
    <source>
        <strain evidence="7">CIFAMagur01</strain>
        <tissue evidence="7">Testis</tissue>
    </source>
</reference>
<evidence type="ECO:0000256" key="1">
    <source>
        <dbReference type="ARBA" id="ARBA00004496"/>
    </source>
</evidence>
<dbReference type="Proteomes" id="UP000727407">
    <property type="component" value="Unassembled WGS sequence"/>
</dbReference>
<dbReference type="InterPro" id="IPR030113">
    <property type="entry name" value="AFAP"/>
</dbReference>
<dbReference type="GO" id="GO:0005829">
    <property type="term" value="C:cytosol"/>
    <property type="evidence" value="ECO:0007669"/>
    <property type="project" value="TreeGrafter"/>
</dbReference>
<dbReference type="Gene3D" id="2.30.29.30">
    <property type="entry name" value="Pleckstrin-homology domain (PH domain)/Phosphotyrosine-binding domain (PTB)"/>
    <property type="match status" value="2"/>
</dbReference>
<dbReference type="Pfam" id="PF00169">
    <property type="entry name" value="PH"/>
    <property type="match status" value="2"/>
</dbReference>
<dbReference type="AlphaFoldDB" id="A0A8J4UGY3"/>
<evidence type="ECO:0000313" key="8">
    <source>
        <dbReference type="Proteomes" id="UP000727407"/>
    </source>
</evidence>
<dbReference type="InterPro" id="IPR001849">
    <property type="entry name" value="PH_domain"/>
</dbReference>
<dbReference type="InterPro" id="IPR032402">
    <property type="entry name" value="AbLIM_anchor"/>
</dbReference>
<organism evidence="7 8">
    <name type="scientific">Clarias magur</name>
    <name type="common">Asian catfish</name>
    <name type="synonym">Macropteronotus magur</name>
    <dbReference type="NCBI Taxonomy" id="1594786"/>
    <lineage>
        <taxon>Eukaryota</taxon>
        <taxon>Metazoa</taxon>
        <taxon>Chordata</taxon>
        <taxon>Craniata</taxon>
        <taxon>Vertebrata</taxon>
        <taxon>Euteleostomi</taxon>
        <taxon>Actinopterygii</taxon>
        <taxon>Neopterygii</taxon>
        <taxon>Teleostei</taxon>
        <taxon>Ostariophysi</taxon>
        <taxon>Siluriformes</taxon>
        <taxon>Clariidae</taxon>
        <taxon>Clarias</taxon>
    </lineage>
</organism>
<dbReference type="PROSITE" id="PS50003">
    <property type="entry name" value="PH_DOMAIN"/>
    <property type="match status" value="1"/>
</dbReference>
<gene>
    <name evidence="7" type="ORF">DAT39_002080</name>
</gene>
<evidence type="ECO:0000256" key="2">
    <source>
        <dbReference type="ARBA" id="ARBA00022490"/>
    </source>
</evidence>
<feature type="non-terminal residue" evidence="7">
    <location>
        <position position="1"/>
    </location>
</feature>
<comment type="caution">
    <text evidence="7">The sequence shown here is derived from an EMBL/GenBank/DDBJ whole genome shotgun (WGS) entry which is preliminary data.</text>
</comment>
<dbReference type="SUPFAM" id="SSF50729">
    <property type="entry name" value="PH domain-like"/>
    <property type="match status" value="2"/>
</dbReference>
<feature type="region of interest" description="Disordered" evidence="5">
    <location>
        <begin position="207"/>
        <end position="234"/>
    </location>
</feature>
<keyword evidence="2" id="KW-0963">Cytoplasm</keyword>
<keyword evidence="8" id="KW-1185">Reference proteome</keyword>
<dbReference type="Pfam" id="PF16182">
    <property type="entry name" value="AbLIM_anchor"/>
    <property type="match status" value="1"/>
</dbReference>
<accession>A0A8J4UGY3</accession>